<evidence type="ECO:0000313" key="5">
    <source>
        <dbReference type="Proteomes" id="UP000261284"/>
    </source>
</evidence>
<keyword evidence="3" id="KW-0378">Hydrolase</keyword>
<dbReference type="SUPFAM" id="SSF102405">
    <property type="entry name" value="MCP/YpsA-like"/>
    <property type="match status" value="1"/>
</dbReference>
<protein>
    <recommendedName>
        <fullName evidence="3">Cytokinin riboside 5'-monophosphate phosphoribohydrolase</fullName>
        <ecNumber evidence="3">3.2.2.n1</ecNumber>
    </recommendedName>
</protein>
<dbReference type="OrthoDB" id="9801098at2"/>
<comment type="catalytic activity">
    <reaction evidence="1">
        <text>AMP + H2O = D-ribose 5-phosphate + adenine</text>
        <dbReference type="Rhea" id="RHEA:20129"/>
        <dbReference type="ChEBI" id="CHEBI:15377"/>
        <dbReference type="ChEBI" id="CHEBI:16708"/>
        <dbReference type="ChEBI" id="CHEBI:78346"/>
        <dbReference type="ChEBI" id="CHEBI:456215"/>
        <dbReference type="EC" id="3.2.2.4"/>
    </reaction>
</comment>
<evidence type="ECO:0000256" key="2">
    <source>
        <dbReference type="ARBA" id="ARBA00006763"/>
    </source>
</evidence>
<dbReference type="Gene3D" id="3.40.50.450">
    <property type="match status" value="1"/>
</dbReference>
<dbReference type="GO" id="GO:0008714">
    <property type="term" value="F:AMP nucleosidase activity"/>
    <property type="evidence" value="ECO:0007669"/>
    <property type="project" value="UniProtKB-EC"/>
</dbReference>
<dbReference type="AlphaFoldDB" id="A0A3E1NDZ1"/>
<dbReference type="GO" id="GO:0009691">
    <property type="term" value="P:cytokinin biosynthetic process"/>
    <property type="evidence" value="ECO:0007669"/>
    <property type="project" value="UniProtKB-UniRule"/>
</dbReference>
<dbReference type="InterPro" id="IPR031100">
    <property type="entry name" value="LOG_fam"/>
</dbReference>
<keyword evidence="5" id="KW-1185">Reference proteome</keyword>
<dbReference type="EC" id="3.2.2.n1" evidence="3"/>
<dbReference type="NCBIfam" id="TIGR00730">
    <property type="entry name" value="Rossman fold protein, TIGR00730 family"/>
    <property type="match status" value="1"/>
</dbReference>
<dbReference type="EMBL" id="QTJU01000012">
    <property type="protein sequence ID" value="RFM26064.1"/>
    <property type="molecule type" value="Genomic_DNA"/>
</dbReference>
<dbReference type="Proteomes" id="UP000261284">
    <property type="component" value="Unassembled WGS sequence"/>
</dbReference>
<dbReference type="InterPro" id="IPR005269">
    <property type="entry name" value="LOG"/>
</dbReference>
<evidence type="ECO:0000313" key="4">
    <source>
        <dbReference type="EMBL" id="RFM26064.1"/>
    </source>
</evidence>
<dbReference type="PANTHER" id="PTHR31223:SF70">
    <property type="entry name" value="LOG FAMILY PROTEIN YJL055W"/>
    <property type="match status" value="1"/>
</dbReference>
<name>A0A3E1NDZ1_9BACT</name>
<comment type="similarity">
    <text evidence="2 3">Belongs to the LOG family.</text>
</comment>
<evidence type="ECO:0000256" key="3">
    <source>
        <dbReference type="RuleBase" id="RU363015"/>
    </source>
</evidence>
<organism evidence="4 5">
    <name type="scientific">Deminuibacter soli</name>
    <dbReference type="NCBI Taxonomy" id="2291815"/>
    <lineage>
        <taxon>Bacteria</taxon>
        <taxon>Pseudomonadati</taxon>
        <taxon>Bacteroidota</taxon>
        <taxon>Chitinophagia</taxon>
        <taxon>Chitinophagales</taxon>
        <taxon>Chitinophagaceae</taxon>
        <taxon>Deminuibacter</taxon>
    </lineage>
</organism>
<reference evidence="4 5" key="1">
    <citation type="submission" date="2018-08" db="EMBL/GenBank/DDBJ databases">
        <title>Chitinophagaceae sp. K23C18032701, a novel bacterium isolated from forest soil.</title>
        <authorList>
            <person name="Wang C."/>
        </authorList>
    </citation>
    <scope>NUCLEOTIDE SEQUENCE [LARGE SCALE GENOMIC DNA]</scope>
    <source>
        <strain evidence="4 5">K23C18032701</strain>
    </source>
</reference>
<gene>
    <name evidence="4" type="ORF">DXN05_22340</name>
</gene>
<keyword evidence="3" id="KW-0203">Cytokinin biosynthesis</keyword>
<evidence type="ECO:0000256" key="1">
    <source>
        <dbReference type="ARBA" id="ARBA00000274"/>
    </source>
</evidence>
<sequence>MAYQSVAVFCGSRMGNDPLYEQHARELGRLLAEHKITLVYGGGNVGLMGAVANAALEAGGEVVGVIPDVLVQWERQHKGLTQLHVVADMHVRKKMMYDLCDAAIVLPGGNGTMDEMFEMLTWNALNIHNKKIILLNSAGYYNHLMGHINHTQLQGFLHEDWRTRFAVYATPVELTDDLGEDIR</sequence>
<proteinExistence type="inferred from homology"/>
<dbReference type="GO" id="GO:0005829">
    <property type="term" value="C:cytosol"/>
    <property type="evidence" value="ECO:0007669"/>
    <property type="project" value="TreeGrafter"/>
</dbReference>
<dbReference type="PANTHER" id="PTHR31223">
    <property type="entry name" value="LOG FAMILY PROTEIN YJL055W"/>
    <property type="match status" value="1"/>
</dbReference>
<accession>A0A3E1NDZ1</accession>
<dbReference type="Pfam" id="PF03641">
    <property type="entry name" value="Lysine_decarbox"/>
    <property type="match status" value="1"/>
</dbReference>
<dbReference type="RefSeq" id="WP_116849514.1">
    <property type="nucleotide sequence ID" value="NZ_QTJU01000012.1"/>
</dbReference>
<comment type="caution">
    <text evidence="4">The sequence shown here is derived from an EMBL/GenBank/DDBJ whole genome shotgun (WGS) entry which is preliminary data.</text>
</comment>